<dbReference type="InterPro" id="IPR050129">
    <property type="entry name" value="Zn_alcohol_dh"/>
</dbReference>
<dbReference type="SUPFAM" id="SSF50129">
    <property type="entry name" value="GroES-like"/>
    <property type="match status" value="1"/>
</dbReference>
<evidence type="ECO:0000259" key="5">
    <source>
        <dbReference type="SMART" id="SM00829"/>
    </source>
</evidence>
<dbReference type="InterPro" id="IPR011032">
    <property type="entry name" value="GroES-like_sf"/>
</dbReference>
<proteinExistence type="inferred from homology"/>
<dbReference type="Proteomes" id="UP001596028">
    <property type="component" value="Unassembled WGS sequence"/>
</dbReference>
<reference evidence="7" key="1">
    <citation type="journal article" date="2019" name="Int. J. Syst. Evol. Microbiol.">
        <title>The Global Catalogue of Microorganisms (GCM) 10K type strain sequencing project: providing services to taxonomists for standard genome sequencing and annotation.</title>
        <authorList>
            <consortium name="The Broad Institute Genomics Platform"/>
            <consortium name="The Broad Institute Genome Sequencing Center for Infectious Disease"/>
            <person name="Wu L."/>
            <person name="Ma J."/>
        </authorList>
    </citation>
    <scope>NUCLEOTIDE SEQUENCE [LARGE SCALE GENOMIC DNA]</scope>
    <source>
        <strain evidence="7">CCUG 49571</strain>
    </source>
</reference>
<keyword evidence="7" id="KW-1185">Reference proteome</keyword>
<dbReference type="InterPro" id="IPR036291">
    <property type="entry name" value="NAD(P)-bd_dom_sf"/>
</dbReference>
<evidence type="ECO:0000256" key="3">
    <source>
        <dbReference type="ARBA" id="ARBA00023002"/>
    </source>
</evidence>
<dbReference type="PANTHER" id="PTHR43401:SF2">
    <property type="entry name" value="L-THREONINE 3-DEHYDROGENASE"/>
    <property type="match status" value="1"/>
</dbReference>
<dbReference type="InterPro" id="IPR020843">
    <property type="entry name" value="ER"/>
</dbReference>
<evidence type="ECO:0000313" key="6">
    <source>
        <dbReference type="EMBL" id="MFC4598092.1"/>
    </source>
</evidence>
<gene>
    <name evidence="6" type="ORF">ACFO3S_07540</name>
</gene>
<comment type="cofactor">
    <cofactor evidence="4">
        <name>Zn(2+)</name>
        <dbReference type="ChEBI" id="CHEBI:29105"/>
    </cofactor>
</comment>
<evidence type="ECO:0000256" key="1">
    <source>
        <dbReference type="ARBA" id="ARBA00022723"/>
    </source>
</evidence>
<dbReference type="Pfam" id="PF08240">
    <property type="entry name" value="ADH_N"/>
    <property type="match status" value="1"/>
</dbReference>
<dbReference type="InterPro" id="IPR002328">
    <property type="entry name" value="ADH_Zn_CS"/>
</dbReference>
<dbReference type="SMART" id="SM00829">
    <property type="entry name" value="PKS_ER"/>
    <property type="match status" value="1"/>
</dbReference>
<evidence type="ECO:0000256" key="4">
    <source>
        <dbReference type="RuleBase" id="RU361277"/>
    </source>
</evidence>
<accession>A0ABV9F8S9</accession>
<organism evidence="6 7">
    <name type="scientific">Cohnella hongkongensis</name>
    <dbReference type="NCBI Taxonomy" id="178337"/>
    <lineage>
        <taxon>Bacteria</taxon>
        <taxon>Bacillati</taxon>
        <taxon>Bacillota</taxon>
        <taxon>Bacilli</taxon>
        <taxon>Bacillales</taxon>
        <taxon>Paenibacillaceae</taxon>
        <taxon>Cohnella</taxon>
    </lineage>
</organism>
<dbReference type="SUPFAM" id="SSF51735">
    <property type="entry name" value="NAD(P)-binding Rossmann-fold domains"/>
    <property type="match status" value="1"/>
</dbReference>
<comment type="caution">
    <text evidence="6">The sequence shown here is derived from an EMBL/GenBank/DDBJ whole genome shotgun (WGS) entry which is preliminary data.</text>
</comment>
<evidence type="ECO:0000313" key="7">
    <source>
        <dbReference type="Proteomes" id="UP001596028"/>
    </source>
</evidence>
<dbReference type="Gene3D" id="3.40.50.720">
    <property type="entry name" value="NAD(P)-binding Rossmann-like Domain"/>
    <property type="match status" value="1"/>
</dbReference>
<protein>
    <submittedName>
        <fullName evidence="6">Zinc-binding dehydrogenase</fullName>
    </submittedName>
</protein>
<dbReference type="Gene3D" id="3.90.180.10">
    <property type="entry name" value="Medium-chain alcohol dehydrogenases, catalytic domain"/>
    <property type="match status" value="1"/>
</dbReference>
<dbReference type="InterPro" id="IPR013149">
    <property type="entry name" value="ADH-like_C"/>
</dbReference>
<dbReference type="RefSeq" id="WP_378093989.1">
    <property type="nucleotide sequence ID" value="NZ_JBHSEP010000004.1"/>
</dbReference>
<dbReference type="Pfam" id="PF00107">
    <property type="entry name" value="ADH_zinc_N"/>
    <property type="match status" value="1"/>
</dbReference>
<keyword evidence="2 4" id="KW-0862">Zinc</keyword>
<dbReference type="PROSITE" id="PS00059">
    <property type="entry name" value="ADH_ZINC"/>
    <property type="match status" value="1"/>
</dbReference>
<evidence type="ECO:0000256" key="2">
    <source>
        <dbReference type="ARBA" id="ARBA00022833"/>
    </source>
</evidence>
<keyword evidence="1 4" id="KW-0479">Metal-binding</keyword>
<name>A0ABV9F8S9_9BACL</name>
<comment type="similarity">
    <text evidence="4">Belongs to the zinc-containing alcohol dehydrogenase family.</text>
</comment>
<keyword evidence="3" id="KW-0560">Oxidoreductase</keyword>
<dbReference type="InterPro" id="IPR013154">
    <property type="entry name" value="ADH-like_N"/>
</dbReference>
<dbReference type="PANTHER" id="PTHR43401">
    <property type="entry name" value="L-THREONINE 3-DEHYDROGENASE"/>
    <property type="match status" value="1"/>
</dbReference>
<sequence length="341" mass="36514">MARALYYEGNKTVTIGESAAVPPGPGEAKIRVAYAGICGTDLHIYQGHMDQRVTAPQTIGHEMSGIVEELGAGVEGLRVGDRVTVMPLHPCGECPACEAGHGHICHHLKFLGIETPGAFQTFWTVPAFAVLPISESLGLETAAMLEPLAVACHDVRIGQVKEGEFAVVIGGGPIGALIAMAARDRGAQVLVSEINPHRLELLRQLGFMTVNPIEADPVELVNRMTGGTGADVVFEVTSSQAGAELMTKLPRTRGRIVVVGIFAKPPAVDLHRFFWRELQLFGARVYEREDFVKAIELADSGRLPLDALITDVLPLERAAEGFKTMESGGSAMKILLRCGVH</sequence>
<dbReference type="EMBL" id="JBHSEP010000004">
    <property type="protein sequence ID" value="MFC4598092.1"/>
    <property type="molecule type" value="Genomic_DNA"/>
</dbReference>
<feature type="domain" description="Enoyl reductase (ER)" evidence="5">
    <location>
        <begin position="9"/>
        <end position="336"/>
    </location>
</feature>